<dbReference type="Pfam" id="PF13614">
    <property type="entry name" value="AAA_31"/>
    <property type="match status" value="1"/>
</dbReference>
<accession>A0A9E2SBH2</accession>
<dbReference type="CDD" id="cd02042">
    <property type="entry name" value="ParAB_family"/>
    <property type="match status" value="1"/>
</dbReference>
<feature type="domain" description="AAA" evidence="1">
    <location>
        <begin position="3"/>
        <end position="178"/>
    </location>
</feature>
<organism evidence="2 3">
    <name type="scientific">Pinibacter aurantiacus</name>
    <dbReference type="NCBI Taxonomy" id="2851599"/>
    <lineage>
        <taxon>Bacteria</taxon>
        <taxon>Pseudomonadati</taxon>
        <taxon>Bacteroidota</taxon>
        <taxon>Chitinophagia</taxon>
        <taxon>Chitinophagales</taxon>
        <taxon>Chitinophagaceae</taxon>
        <taxon>Pinibacter</taxon>
    </lineage>
</organism>
<dbReference type="InterPro" id="IPR050678">
    <property type="entry name" value="DNA_Partitioning_ATPase"/>
</dbReference>
<dbReference type="FunFam" id="3.40.50.300:FF:000285">
    <property type="entry name" value="Sporulation initiation inhibitor Soj"/>
    <property type="match status" value="1"/>
</dbReference>
<proteinExistence type="predicted"/>
<gene>
    <name evidence="2" type="ORF">KTO63_06810</name>
</gene>
<evidence type="ECO:0000313" key="2">
    <source>
        <dbReference type="EMBL" id="MBV4356845.1"/>
    </source>
</evidence>
<dbReference type="PANTHER" id="PTHR13696">
    <property type="entry name" value="P-LOOP CONTAINING NUCLEOSIDE TRIPHOSPHATE HYDROLASE"/>
    <property type="match status" value="1"/>
</dbReference>
<reference evidence="2" key="1">
    <citation type="submission" date="2021-06" db="EMBL/GenBank/DDBJ databases">
        <authorList>
            <person name="Huq M.A."/>
        </authorList>
    </citation>
    <scope>NUCLEOTIDE SEQUENCE</scope>
    <source>
        <strain evidence="2">MAH-26</strain>
    </source>
</reference>
<sequence>MARIIGVANQKGGVGKTTTAINLAASFAVLEFKTLLVDADPQANSTTGVGFDLHNITQGLYDCMVNETPARDVILKTEIPNLDVIPSHIDLVGAEIEMINYPNRESVLKAILEPVKSEYDFIIIDCSPSLGLITVNALTAADSVAVPVQTEFFALEGLGKLLNTIKIVQNRLNPELQIEGILMTMYDGRLRLCNQVVSEVRRHFDDLVFSTIIHRNSKLSEAPSVGKPSILYDAFSKGSVNYLNLAKEILQKNNMTKISQEERIIEANDDEE</sequence>
<dbReference type="AlphaFoldDB" id="A0A9E2SBH2"/>
<evidence type="ECO:0000259" key="1">
    <source>
        <dbReference type="Pfam" id="PF13614"/>
    </source>
</evidence>
<dbReference type="EMBL" id="JAHSPG010000003">
    <property type="protein sequence ID" value="MBV4356845.1"/>
    <property type="molecule type" value="Genomic_DNA"/>
</dbReference>
<dbReference type="Proteomes" id="UP000812270">
    <property type="component" value="Unassembled WGS sequence"/>
</dbReference>
<comment type="caution">
    <text evidence="2">The sequence shown here is derived from an EMBL/GenBank/DDBJ whole genome shotgun (WGS) entry which is preliminary data.</text>
</comment>
<evidence type="ECO:0000313" key="3">
    <source>
        <dbReference type="Proteomes" id="UP000812270"/>
    </source>
</evidence>
<dbReference type="InterPro" id="IPR025669">
    <property type="entry name" value="AAA_dom"/>
</dbReference>
<dbReference type="PANTHER" id="PTHR13696:SF52">
    <property type="entry name" value="PARA FAMILY PROTEIN CT_582"/>
    <property type="match status" value="1"/>
</dbReference>
<keyword evidence="3" id="KW-1185">Reference proteome</keyword>
<protein>
    <submittedName>
        <fullName evidence="2">AAA family ATPase</fullName>
    </submittedName>
</protein>
<name>A0A9E2SBH2_9BACT</name>
<dbReference type="RefSeq" id="WP_217790483.1">
    <property type="nucleotide sequence ID" value="NZ_JAHSPG010000003.1"/>
</dbReference>